<comment type="caution">
    <text evidence="2">The sequence shown here is derived from an EMBL/GenBank/DDBJ whole genome shotgun (WGS) entry which is preliminary data.</text>
</comment>
<keyword evidence="1" id="KW-0812">Transmembrane</keyword>
<dbReference type="Proteomes" id="UP000039021">
    <property type="component" value="Unassembled WGS sequence"/>
</dbReference>
<organism evidence="2 3">
    <name type="scientific">Mycobacterium tuberculosis</name>
    <dbReference type="NCBI Taxonomy" id="1773"/>
    <lineage>
        <taxon>Bacteria</taxon>
        <taxon>Bacillati</taxon>
        <taxon>Actinomycetota</taxon>
        <taxon>Actinomycetes</taxon>
        <taxon>Mycobacteriales</taxon>
        <taxon>Mycobacteriaceae</taxon>
        <taxon>Mycobacterium</taxon>
        <taxon>Mycobacterium tuberculosis complex</taxon>
    </lineage>
</organism>
<dbReference type="PROSITE" id="PS51257">
    <property type="entry name" value="PROKAR_LIPOPROTEIN"/>
    <property type="match status" value="1"/>
</dbReference>
<dbReference type="AlphaFoldDB" id="A0A916L9A2"/>
<evidence type="ECO:0000313" key="3">
    <source>
        <dbReference type="Proteomes" id="UP000039021"/>
    </source>
</evidence>
<feature type="transmembrane region" description="Helical" evidence="1">
    <location>
        <begin position="20"/>
        <end position="41"/>
    </location>
</feature>
<accession>A0A916L9A2</accession>
<name>A0A916L9A2_MYCTX</name>
<gene>
    <name evidence="2" type="ORF">ERS007739_01036</name>
</gene>
<keyword evidence="1" id="KW-0472">Membrane</keyword>
<protein>
    <submittedName>
        <fullName evidence="2">Uncharacterized protein</fullName>
    </submittedName>
</protein>
<keyword evidence="1" id="KW-1133">Transmembrane helix</keyword>
<reference evidence="3" key="1">
    <citation type="submission" date="2015-03" db="EMBL/GenBank/DDBJ databases">
        <authorList>
            <consortium name="Pathogen Informatics"/>
        </authorList>
    </citation>
    <scope>NUCLEOTIDE SEQUENCE [LARGE SCALE GENOMIC DNA]</scope>
    <source>
        <strain evidence="3">N09902308</strain>
    </source>
</reference>
<evidence type="ECO:0000313" key="2">
    <source>
        <dbReference type="EMBL" id="COX30054.1"/>
    </source>
</evidence>
<proteinExistence type="predicted"/>
<evidence type="ECO:0000256" key="1">
    <source>
        <dbReference type="SAM" id="Phobius"/>
    </source>
</evidence>
<sequence length="42" mass="4331">MLVTGRPAAISAGGDGTAVVMMFAVILTACRIVRSVSCVFCR</sequence>
<dbReference type="EMBL" id="CSBK01000356">
    <property type="protein sequence ID" value="COX30054.1"/>
    <property type="molecule type" value="Genomic_DNA"/>
</dbReference>